<evidence type="ECO:0000313" key="3">
    <source>
        <dbReference type="Proteomes" id="UP000023152"/>
    </source>
</evidence>
<dbReference type="AlphaFoldDB" id="X6LW91"/>
<sequence length="121" mass="14166">MFRILPIFGTSTENNPQQNTHTKKKKRHSRGGCRRGMKHKLNWAKGNERKKENQSLMFSTEPLNELGPTVDDKASEDNLREVLQSENKLKESTEIQKEREYALNELSEICDDWIRHSAVRK</sequence>
<organism evidence="2 3">
    <name type="scientific">Reticulomyxa filosa</name>
    <dbReference type="NCBI Taxonomy" id="46433"/>
    <lineage>
        <taxon>Eukaryota</taxon>
        <taxon>Sar</taxon>
        <taxon>Rhizaria</taxon>
        <taxon>Retaria</taxon>
        <taxon>Foraminifera</taxon>
        <taxon>Monothalamids</taxon>
        <taxon>Reticulomyxidae</taxon>
        <taxon>Reticulomyxa</taxon>
    </lineage>
</organism>
<feature type="compositionally biased region" description="Basic residues" evidence="1">
    <location>
        <begin position="21"/>
        <end position="37"/>
    </location>
</feature>
<dbReference type="Proteomes" id="UP000023152">
    <property type="component" value="Unassembled WGS sequence"/>
</dbReference>
<feature type="region of interest" description="Disordered" evidence="1">
    <location>
        <begin position="49"/>
        <end position="72"/>
    </location>
</feature>
<gene>
    <name evidence="2" type="ORF">RFI_31180</name>
</gene>
<keyword evidence="3" id="KW-1185">Reference proteome</keyword>
<reference evidence="2 3" key="1">
    <citation type="journal article" date="2013" name="Curr. Biol.">
        <title>The Genome of the Foraminiferan Reticulomyxa filosa.</title>
        <authorList>
            <person name="Glockner G."/>
            <person name="Hulsmann N."/>
            <person name="Schleicher M."/>
            <person name="Noegel A.A."/>
            <person name="Eichinger L."/>
            <person name="Gallinger C."/>
            <person name="Pawlowski J."/>
            <person name="Sierra R."/>
            <person name="Euteneuer U."/>
            <person name="Pillet L."/>
            <person name="Moustafa A."/>
            <person name="Platzer M."/>
            <person name="Groth M."/>
            <person name="Szafranski K."/>
            <person name="Schliwa M."/>
        </authorList>
    </citation>
    <scope>NUCLEOTIDE SEQUENCE [LARGE SCALE GENOMIC DNA]</scope>
</reference>
<evidence type="ECO:0000313" key="2">
    <source>
        <dbReference type="EMBL" id="ETO06218.1"/>
    </source>
</evidence>
<evidence type="ECO:0000256" key="1">
    <source>
        <dbReference type="SAM" id="MobiDB-lite"/>
    </source>
</evidence>
<accession>X6LW91</accession>
<name>X6LW91_RETFI</name>
<feature type="region of interest" description="Disordered" evidence="1">
    <location>
        <begin position="1"/>
        <end position="37"/>
    </location>
</feature>
<protein>
    <submittedName>
        <fullName evidence="2">Uncharacterized protein</fullName>
    </submittedName>
</protein>
<feature type="non-terminal residue" evidence="2">
    <location>
        <position position="121"/>
    </location>
</feature>
<feature type="compositionally biased region" description="Polar residues" evidence="1">
    <location>
        <begin position="9"/>
        <end position="20"/>
    </location>
</feature>
<comment type="caution">
    <text evidence="2">The sequence shown here is derived from an EMBL/GenBank/DDBJ whole genome shotgun (WGS) entry which is preliminary data.</text>
</comment>
<proteinExistence type="predicted"/>
<dbReference type="EMBL" id="ASPP01027360">
    <property type="protein sequence ID" value="ETO06218.1"/>
    <property type="molecule type" value="Genomic_DNA"/>
</dbReference>